<name>A0A914M8W6_MELIC</name>
<dbReference type="Proteomes" id="UP000887563">
    <property type="component" value="Unplaced"/>
</dbReference>
<evidence type="ECO:0000313" key="2">
    <source>
        <dbReference type="WBParaSite" id="Minc3s01358g23102"/>
    </source>
</evidence>
<organism evidence="1 2">
    <name type="scientific">Meloidogyne incognita</name>
    <name type="common">Southern root-knot nematode worm</name>
    <name type="synonym">Oxyuris incognita</name>
    <dbReference type="NCBI Taxonomy" id="6306"/>
    <lineage>
        <taxon>Eukaryota</taxon>
        <taxon>Metazoa</taxon>
        <taxon>Ecdysozoa</taxon>
        <taxon>Nematoda</taxon>
        <taxon>Chromadorea</taxon>
        <taxon>Rhabditida</taxon>
        <taxon>Tylenchina</taxon>
        <taxon>Tylenchomorpha</taxon>
        <taxon>Tylenchoidea</taxon>
        <taxon>Meloidogynidae</taxon>
        <taxon>Meloidogyninae</taxon>
        <taxon>Meloidogyne</taxon>
        <taxon>Meloidogyne incognita group</taxon>
    </lineage>
</organism>
<reference evidence="2" key="1">
    <citation type="submission" date="2022-11" db="UniProtKB">
        <authorList>
            <consortium name="WormBaseParasite"/>
        </authorList>
    </citation>
    <scope>IDENTIFICATION</scope>
</reference>
<protein>
    <submittedName>
        <fullName evidence="2">Candidate secreted effector</fullName>
    </submittedName>
</protein>
<accession>A0A914M8W6</accession>
<proteinExistence type="predicted"/>
<sequence length="50" mass="5913">MMFALQIDKNRKKHSSLYGVSTHVITVMFHKEAKQINYKSQFICHIQGQF</sequence>
<evidence type="ECO:0000313" key="1">
    <source>
        <dbReference type="Proteomes" id="UP000887563"/>
    </source>
</evidence>
<dbReference type="AlphaFoldDB" id="A0A914M8W6"/>
<keyword evidence="1" id="KW-1185">Reference proteome</keyword>
<dbReference type="WBParaSite" id="Minc3s01358g23102">
    <property type="protein sequence ID" value="Minc3s01358g23102"/>
    <property type="gene ID" value="Minc3s01358g23102"/>
</dbReference>